<dbReference type="Pfam" id="PF16213">
    <property type="entry name" value="DCB"/>
    <property type="match status" value="2"/>
</dbReference>
<feature type="region of interest" description="Disordered" evidence="5">
    <location>
        <begin position="899"/>
        <end position="945"/>
    </location>
</feature>
<dbReference type="Pfam" id="PF12783">
    <property type="entry name" value="Sec7-like_HUS"/>
    <property type="match status" value="1"/>
</dbReference>
<evidence type="ECO:0000256" key="5">
    <source>
        <dbReference type="SAM" id="MobiDB-lite"/>
    </source>
</evidence>
<evidence type="ECO:0000313" key="8">
    <source>
        <dbReference type="Proteomes" id="UP000694044"/>
    </source>
</evidence>
<feature type="compositionally biased region" description="Polar residues" evidence="5">
    <location>
        <begin position="1774"/>
        <end position="1799"/>
    </location>
</feature>
<feature type="compositionally biased region" description="Basic and acidic residues" evidence="5">
    <location>
        <begin position="602"/>
        <end position="620"/>
    </location>
</feature>
<dbReference type="GO" id="GO:0016020">
    <property type="term" value="C:membrane"/>
    <property type="evidence" value="ECO:0007669"/>
    <property type="project" value="UniProtKB-SubCell"/>
</dbReference>
<dbReference type="OrthoDB" id="430364at2759"/>
<feature type="compositionally biased region" description="Low complexity" evidence="5">
    <location>
        <begin position="916"/>
        <end position="935"/>
    </location>
</feature>
<dbReference type="Pfam" id="PF20252">
    <property type="entry name" value="BIG2_C"/>
    <property type="match status" value="1"/>
</dbReference>
<dbReference type="InterPro" id="IPR046455">
    <property type="entry name" value="Sec7/BIG1-like_C"/>
</dbReference>
<dbReference type="InterPro" id="IPR000904">
    <property type="entry name" value="Sec7_dom"/>
</dbReference>
<feature type="domain" description="SEC7" evidence="6">
    <location>
        <begin position="645"/>
        <end position="841"/>
    </location>
</feature>
<protein>
    <submittedName>
        <fullName evidence="7">Brefeldin A-inhibited guanine nucleotide-exchange protein 1</fullName>
    </submittedName>
</protein>
<evidence type="ECO:0000256" key="1">
    <source>
        <dbReference type="ARBA" id="ARBA00004370"/>
    </source>
</evidence>
<dbReference type="CDD" id="cd00171">
    <property type="entry name" value="Sec7"/>
    <property type="match status" value="1"/>
</dbReference>
<feature type="compositionally biased region" description="Low complexity" evidence="5">
    <location>
        <begin position="1101"/>
        <end position="1123"/>
    </location>
</feature>
<comment type="caution">
    <text evidence="7">The sequence shown here is derived from an EMBL/GenBank/DDBJ whole genome shotgun (WGS) entry which is preliminary data.</text>
</comment>
<gene>
    <name evidence="7" type="primary">ARFGEF1</name>
    <name evidence="7" type="ORF">PHYPSEUDO_001010</name>
</gene>
<dbReference type="EMBL" id="JAGDFM010000113">
    <property type="protein sequence ID" value="KAG7385859.1"/>
    <property type="molecule type" value="Genomic_DNA"/>
</dbReference>
<feature type="region of interest" description="Disordered" evidence="5">
    <location>
        <begin position="1083"/>
        <end position="1165"/>
    </location>
</feature>
<dbReference type="PANTHER" id="PTHR10663">
    <property type="entry name" value="GUANYL-NUCLEOTIDE EXCHANGE FACTOR"/>
    <property type="match status" value="1"/>
</dbReference>
<keyword evidence="8" id="KW-1185">Reference proteome</keyword>
<dbReference type="PANTHER" id="PTHR10663:SF375">
    <property type="entry name" value="LD29171P"/>
    <property type="match status" value="1"/>
</dbReference>
<reference evidence="7" key="1">
    <citation type="submission" date="2021-02" db="EMBL/GenBank/DDBJ databases">
        <authorList>
            <person name="Palmer J.M."/>
        </authorList>
    </citation>
    <scope>NUCLEOTIDE SEQUENCE</scope>
    <source>
        <strain evidence="7">SCRP734</strain>
    </source>
</reference>
<comment type="subcellular location">
    <subcellularLocation>
        <location evidence="1">Membrane</location>
    </subcellularLocation>
</comment>
<keyword evidence="3" id="KW-0653">Protein transport</keyword>
<proteinExistence type="predicted"/>
<feature type="region of interest" description="Disordered" evidence="5">
    <location>
        <begin position="257"/>
        <end position="293"/>
    </location>
</feature>
<evidence type="ECO:0000259" key="6">
    <source>
        <dbReference type="PROSITE" id="PS50190"/>
    </source>
</evidence>
<dbReference type="SMART" id="SM00222">
    <property type="entry name" value="Sec7"/>
    <property type="match status" value="1"/>
</dbReference>
<dbReference type="Proteomes" id="UP000694044">
    <property type="component" value="Unassembled WGS sequence"/>
</dbReference>
<evidence type="ECO:0000256" key="4">
    <source>
        <dbReference type="ARBA" id="ARBA00023136"/>
    </source>
</evidence>
<feature type="compositionally biased region" description="Low complexity" evidence="5">
    <location>
        <begin position="124"/>
        <end position="134"/>
    </location>
</feature>
<dbReference type="PROSITE" id="PS50190">
    <property type="entry name" value="SEC7"/>
    <property type="match status" value="1"/>
</dbReference>
<keyword evidence="2" id="KW-0813">Transport</keyword>
<feature type="region of interest" description="Disordered" evidence="5">
    <location>
        <begin position="120"/>
        <end position="152"/>
    </location>
</feature>
<dbReference type="Pfam" id="PF09324">
    <property type="entry name" value="Sec7-like_HDS"/>
    <property type="match status" value="1"/>
</dbReference>
<evidence type="ECO:0000256" key="2">
    <source>
        <dbReference type="ARBA" id="ARBA00022448"/>
    </source>
</evidence>
<organism evidence="7 8">
    <name type="scientific">Phytophthora pseudosyringae</name>
    <dbReference type="NCBI Taxonomy" id="221518"/>
    <lineage>
        <taxon>Eukaryota</taxon>
        <taxon>Sar</taxon>
        <taxon>Stramenopiles</taxon>
        <taxon>Oomycota</taxon>
        <taxon>Peronosporomycetes</taxon>
        <taxon>Peronosporales</taxon>
        <taxon>Peronosporaceae</taxon>
        <taxon>Phytophthora</taxon>
    </lineage>
</organism>
<dbReference type="FunFam" id="1.10.1000.11:FF:000002">
    <property type="entry name" value="Cytohesin 1"/>
    <property type="match status" value="1"/>
</dbReference>
<dbReference type="InterPro" id="IPR032691">
    <property type="entry name" value="Mon2/Sec7/BIG1-like_HUS"/>
</dbReference>
<sequence length="2061" mass="224742">MEALVLKSLGKLRKACTRSHRELRDMVDAAQAKVTVTSQEGTLEVPFEPFLLACLTRHAKLVAVALDCMEKFLAFGFLKEAGVIPEGVRRRLVQKAAAASSTSGRRSGFGLGLGSGSGSGSGASSGSSAAPSFGLTTPSSGNRDAGGEEDGNEDSYRLIDCIVEVACDCNDHPDEGVQIQVLRVLLTAVTTPTCEVHEHALLRAVRACYHVHLVSKSATNRTVAKATLQQIISIVFQRMETFDRRVEEETKATLQALDKQEQEQQSQQEEGQEDEQLEGQTQEQHDVIDSDSDEDILPKTLRAGLTAAWYPSVAKVLQFPQVTPYLDKAPISTATTKKIKAVATLSQPVNAPAFPSVLHKDAFLLFRSLCRISMRSVADDSPGANGANSSMAGNAGNGANPEDPFAFQSKILSLELVKEILENAGPSFRRGERFVHAIRQYLCQSLLQNCTSNYTQIVSLSLQVFLVLLRNFKRHLKTELDIFITSIFLRLLQSENASFEHKLLVLEALHAICDDPQTLGEIFINYDCDWNTNDLFKQIVHALAKAAKGGRSQDSAAQQYAASLSNSARIKMQQQDAALALKGLECLTATTASLKKAANFVEAERQSSQHEGDESHHSENGGEEDNVTPPDMIPVVSSTMFAVEAFETKKKRQEELATGILKFNVKPSAGVAYLVAHGHMGEGSPRDVAQFLHTYNGKLDKTMVGDYLGNGVHYQGGFCVKALHEYVDMMDFSGLEIDVAIRHFLAGFRLPGESQKIDRMMEKFAERFFNACPPGLFPSADTAFILAFSIIMLQTDLHNPSIPEEKKMDKTGFLRNNRGINDGKDLPDDYMGAIFDRIKATPISLKEDDDFRSRRGGAAPSAASSLFGASNAATDRMRRDAYIKERESMVRQSEALFKRRMPASARAQQQFPPSPRGNRSSASAGSAGASPSQRSDGPSSLLAPDPLASTFREVSGFNERSHVRPMFETLWAPLLAACSVTFESSESAEAIQLCLDSFRHAVHLSARLNMPAERDAFVTVLAKFTALHTTNSRLMRSKNMEAIKALISISVKEGNYLGDSWHDVLQAISQLARIQTHAQGLHERSAAGSVSGDSSYFNRQPSPGMSSHSSSRNSSANSTPSFSMLGSATGSKRGGLGSSLSSPSPSHRDIGGRGSGSELDEAQSAAIEDENAARVLSEIDQLASDRVFSSSVSLSDQALQDFVVQLTVVSLSECSGVGPSGAAGGSPPRVFSLQKLVEVADMNMRTRSRMVWAATWQTLSRHFTTIGCHEDLTVGMYAIDSLRQLSMKFLERPELRDFNFQRLFLAPFEVIMANATSLETRELVLRCVENLVLARVGNIRSGWKTIWGVLRVAAETYAPGSEDRVVLLGFQVARGLLERHFDCIVDVFVDAVECLLAFAVCGCEEIERQMEERLALTQLGVDSIGLLRSVCIEKLATGEVIEPLTARETAGSLSAATAPAAVAAAAAAAKQAARVGFKKIKVVAEDPAEANLPDGLAGVQSPSKRASLRYQKQESVRSLEEEVAELSPRTKVLSSASSAVSPRRRAGSVEAQEEDHHESSEAAYNDSAVHTRMWWPVLTALSTLAADRRLDLRIAALEALFDALETHGKKFSSGLWGLIFKGVLIPLLDELRHLEVVVEKGAHVLPKLPLPTTRNPSTRMPQYTAGKTTATLCLERLLECFGLFYDIVGFLPEVLFLLGKCMDAGDAEEQLAAASARALEIMLVTHGHKFPEDVWGLISDELRNVMKRAEPTWIFFALPPEDDGDSAPAPKSPTEANGESHSLSAPRSPTGGSAASSLMSPHQPSLLSMYSGVVATLGFTFTASFPPKVISAEEVEAQHVPSRTHLAVLLALQRVAGNVLASRRKENLSLSVGHARSLLSCLRESFLFARKVNDAVPLRRYLQRVGWRYGMTVPSSSELPSLLPQEVLGKQQYLHVLFTALVRSVNNTAVAPIGEQDEARKYMARLVQDTLEEYLAWTGAAPRYIEESKLRADAHQRVESFTPLLVATLRELAEFDSTELQRHMPWLYPLLTDLVRVPNAEVRVALSSVFGKAVRQLLPPM</sequence>
<dbReference type="InterPro" id="IPR015403">
    <property type="entry name" value="Mon2/Sec7/BIG1-like_HDS"/>
</dbReference>
<evidence type="ECO:0000313" key="7">
    <source>
        <dbReference type="EMBL" id="KAG7385859.1"/>
    </source>
</evidence>
<dbReference type="Pfam" id="PF01369">
    <property type="entry name" value="Sec7"/>
    <property type="match status" value="1"/>
</dbReference>
<feature type="compositionally biased region" description="Polar residues" evidence="5">
    <location>
        <begin position="1091"/>
        <end position="1100"/>
    </location>
</feature>
<evidence type="ECO:0000256" key="3">
    <source>
        <dbReference type="ARBA" id="ARBA00022927"/>
    </source>
</evidence>
<name>A0A8T1W168_9STRA</name>
<feature type="region of interest" description="Disordered" evidence="5">
    <location>
        <begin position="1534"/>
        <end position="1563"/>
    </location>
</feature>
<feature type="region of interest" description="Disordered" evidence="5">
    <location>
        <begin position="601"/>
        <end position="631"/>
    </location>
</feature>
<keyword evidence="4" id="KW-0472">Membrane</keyword>
<dbReference type="InterPro" id="IPR032629">
    <property type="entry name" value="DCB_dom"/>
</dbReference>
<dbReference type="GO" id="GO:0032012">
    <property type="term" value="P:regulation of ARF protein signal transduction"/>
    <property type="evidence" value="ECO:0007669"/>
    <property type="project" value="InterPro"/>
</dbReference>
<accession>A0A8T1W168</accession>
<dbReference type="GO" id="GO:0005085">
    <property type="term" value="F:guanyl-nucleotide exchange factor activity"/>
    <property type="evidence" value="ECO:0007669"/>
    <property type="project" value="InterPro"/>
</dbReference>
<feature type="region of interest" description="Disordered" evidence="5">
    <location>
        <begin position="1763"/>
        <end position="1799"/>
    </location>
</feature>
<dbReference type="GO" id="GO:0015031">
    <property type="term" value="P:protein transport"/>
    <property type="evidence" value="ECO:0007669"/>
    <property type="project" value="UniProtKB-KW"/>
</dbReference>